<proteinExistence type="predicted"/>
<evidence type="ECO:0000313" key="2">
    <source>
        <dbReference type="EMBL" id="OHA00746.1"/>
    </source>
</evidence>
<evidence type="ECO:0000256" key="1">
    <source>
        <dbReference type="SAM" id="Phobius"/>
    </source>
</evidence>
<feature type="transmembrane region" description="Helical" evidence="1">
    <location>
        <begin position="59"/>
        <end position="83"/>
    </location>
</feature>
<feature type="transmembrane region" description="Helical" evidence="1">
    <location>
        <begin position="26"/>
        <end position="47"/>
    </location>
</feature>
<reference evidence="2 3" key="1">
    <citation type="journal article" date="2016" name="Nat. Commun.">
        <title>Thousands of microbial genomes shed light on interconnected biogeochemical processes in an aquifer system.</title>
        <authorList>
            <person name="Anantharaman K."/>
            <person name="Brown C.T."/>
            <person name="Hug L.A."/>
            <person name="Sharon I."/>
            <person name="Castelle C.J."/>
            <person name="Probst A.J."/>
            <person name="Thomas B.C."/>
            <person name="Singh A."/>
            <person name="Wilkins M.J."/>
            <person name="Karaoz U."/>
            <person name="Brodie E.L."/>
            <person name="Williams K.H."/>
            <person name="Hubbard S.S."/>
            <person name="Banfield J.F."/>
        </authorList>
    </citation>
    <scope>NUCLEOTIDE SEQUENCE [LARGE SCALE GENOMIC DNA]</scope>
</reference>
<name>A0A1G2KMW5_9BACT</name>
<keyword evidence="1" id="KW-0472">Membrane</keyword>
<keyword evidence="1" id="KW-0812">Transmembrane</keyword>
<evidence type="ECO:0000313" key="3">
    <source>
        <dbReference type="Proteomes" id="UP000178710"/>
    </source>
</evidence>
<protein>
    <submittedName>
        <fullName evidence="2">Uncharacterized protein</fullName>
    </submittedName>
</protein>
<organism evidence="2 3">
    <name type="scientific">Candidatus Sungbacteria bacterium RIFCSPHIGHO2_02_FULL_49_20</name>
    <dbReference type="NCBI Taxonomy" id="1802272"/>
    <lineage>
        <taxon>Bacteria</taxon>
        <taxon>Candidatus Sungiibacteriota</taxon>
    </lineage>
</organism>
<accession>A0A1G2KMW5</accession>
<sequence>MRTWVLKICLVLRLMLRFRLTTIGKIELTLAGCFLGLGPGLFLYILWCVTYEWANHTPASNWFFITLGTIVGLAGTYGAVTCIKEVLYGLWRKIWSLATHRYHASFRS</sequence>
<dbReference type="Proteomes" id="UP000178710">
    <property type="component" value="Unassembled WGS sequence"/>
</dbReference>
<dbReference type="EMBL" id="MHQK01000049">
    <property type="protein sequence ID" value="OHA00746.1"/>
    <property type="molecule type" value="Genomic_DNA"/>
</dbReference>
<keyword evidence="1" id="KW-1133">Transmembrane helix</keyword>
<gene>
    <name evidence="2" type="ORF">A3C12_00360</name>
</gene>
<dbReference type="AlphaFoldDB" id="A0A1G2KMW5"/>
<comment type="caution">
    <text evidence="2">The sequence shown here is derived from an EMBL/GenBank/DDBJ whole genome shotgun (WGS) entry which is preliminary data.</text>
</comment>